<dbReference type="InterPro" id="IPR019734">
    <property type="entry name" value="TPR_rpt"/>
</dbReference>
<evidence type="ECO:0000256" key="1">
    <source>
        <dbReference type="ARBA" id="ARBA00022737"/>
    </source>
</evidence>
<dbReference type="InterPro" id="IPR050498">
    <property type="entry name" value="Ycf3"/>
</dbReference>
<dbReference type="OrthoDB" id="9991317at2759"/>
<protein>
    <recommendedName>
        <fullName evidence="5">Tetratricopeptide repeat protein</fullName>
    </recommendedName>
</protein>
<name>A0A8S1RUA2_9CILI</name>
<keyword evidence="1" id="KW-0677">Repeat</keyword>
<dbReference type="PANTHER" id="PTHR44858:SF1">
    <property type="entry name" value="UDP-N-ACETYLGLUCOSAMINE--PEPTIDE N-ACETYLGLUCOSAMINYLTRANSFERASE SPINDLY-RELATED"/>
    <property type="match status" value="1"/>
</dbReference>
<evidence type="ECO:0008006" key="5">
    <source>
        <dbReference type="Google" id="ProtNLM"/>
    </source>
</evidence>
<gene>
    <name evidence="3" type="ORF">PSON_ATCC_30995.1.T2880011</name>
</gene>
<sequence length="181" mass="21406">MSKPIRPTSPTTLFIQLNKAMKEINKALKIDPKYEDAQQMRSLIYINMLRINIIQKNDKHNCLQIHIQIEVLDIFITCISFYRNMEQIDKALQDCNSMKKINKNDEKLIFIVDQMDLIDQALLDYYTIIDINPEDSRAYLNRGLLSWRMNEKEKSLRDCLSALEQCPNNSLYLKQEIYVII</sequence>
<accession>A0A8S1RUA2</accession>
<dbReference type="AlphaFoldDB" id="A0A8S1RUA2"/>
<evidence type="ECO:0000313" key="3">
    <source>
        <dbReference type="EMBL" id="CAD8130429.1"/>
    </source>
</evidence>
<reference evidence="3" key="1">
    <citation type="submission" date="2021-01" db="EMBL/GenBank/DDBJ databases">
        <authorList>
            <consortium name="Genoscope - CEA"/>
            <person name="William W."/>
        </authorList>
    </citation>
    <scope>NUCLEOTIDE SEQUENCE</scope>
</reference>
<dbReference type="PANTHER" id="PTHR44858">
    <property type="entry name" value="TETRATRICOPEPTIDE REPEAT PROTEIN 6"/>
    <property type="match status" value="1"/>
</dbReference>
<evidence type="ECO:0000313" key="4">
    <source>
        <dbReference type="Proteomes" id="UP000692954"/>
    </source>
</evidence>
<evidence type="ECO:0000256" key="2">
    <source>
        <dbReference type="ARBA" id="ARBA00022803"/>
    </source>
</evidence>
<organism evidence="3 4">
    <name type="scientific">Paramecium sonneborni</name>
    <dbReference type="NCBI Taxonomy" id="65129"/>
    <lineage>
        <taxon>Eukaryota</taxon>
        <taxon>Sar</taxon>
        <taxon>Alveolata</taxon>
        <taxon>Ciliophora</taxon>
        <taxon>Intramacronucleata</taxon>
        <taxon>Oligohymenophorea</taxon>
        <taxon>Peniculida</taxon>
        <taxon>Parameciidae</taxon>
        <taxon>Paramecium</taxon>
    </lineage>
</organism>
<keyword evidence="4" id="KW-1185">Reference proteome</keyword>
<dbReference type="Proteomes" id="UP000692954">
    <property type="component" value="Unassembled WGS sequence"/>
</dbReference>
<keyword evidence="2" id="KW-0802">TPR repeat</keyword>
<proteinExistence type="predicted"/>
<dbReference type="SMART" id="SM00028">
    <property type="entry name" value="TPR"/>
    <property type="match status" value="2"/>
</dbReference>
<comment type="caution">
    <text evidence="3">The sequence shown here is derived from an EMBL/GenBank/DDBJ whole genome shotgun (WGS) entry which is preliminary data.</text>
</comment>
<dbReference type="EMBL" id="CAJJDN010000288">
    <property type="protein sequence ID" value="CAD8130429.1"/>
    <property type="molecule type" value="Genomic_DNA"/>
</dbReference>